<dbReference type="CDD" id="cd00431">
    <property type="entry name" value="cysteine_hydrolases"/>
    <property type="match status" value="1"/>
</dbReference>
<accession>A0A7U3UQT3</accession>
<dbReference type="InterPro" id="IPR000868">
    <property type="entry name" value="Isochorismatase-like_dom"/>
</dbReference>
<reference evidence="3 4" key="1">
    <citation type="journal article" date="2010" name="J. Bacteriol.">
        <title>Biochemical characterization of a novel indole prenyltransferase from Streptomyces sp. SN-593.</title>
        <authorList>
            <person name="Takahashi S."/>
            <person name="Takagi H."/>
            <person name="Toyoda A."/>
            <person name="Uramoto M."/>
            <person name="Nogawa T."/>
            <person name="Ueki M."/>
            <person name="Sakaki Y."/>
            <person name="Osada H."/>
        </authorList>
    </citation>
    <scope>NUCLEOTIDE SEQUENCE [LARGE SCALE GENOMIC DNA]</scope>
    <source>
        <strain evidence="3 4">SN-593</strain>
    </source>
</reference>
<keyword evidence="4" id="KW-1185">Reference proteome</keyword>
<dbReference type="GO" id="GO:0016787">
    <property type="term" value="F:hydrolase activity"/>
    <property type="evidence" value="ECO:0007669"/>
    <property type="project" value="UniProtKB-KW"/>
</dbReference>
<keyword evidence="1" id="KW-0378">Hydrolase</keyword>
<dbReference type="InterPro" id="IPR050272">
    <property type="entry name" value="Isochorismatase-like_hydrls"/>
</dbReference>
<dbReference type="PANTHER" id="PTHR43540">
    <property type="entry name" value="PEROXYUREIDOACRYLATE/UREIDOACRYLATE AMIDOHYDROLASE-RELATED"/>
    <property type="match status" value="1"/>
</dbReference>
<dbReference type="Gene3D" id="3.40.50.850">
    <property type="entry name" value="Isochorismatase-like"/>
    <property type="match status" value="1"/>
</dbReference>
<evidence type="ECO:0000313" key="3">
    <source>
        <dbReference type="EMBL" id="BBA97015.1"/>
    </source>
</evidence>
<dbReference type="EMBL" id="AP018365">
    <property type="protein sequence ID" value="BBA97015.1"/>
    <property type="molecule type" value="Genomic_DNA"/>
</dbReference>
<dbReference type="Pfam" id="PF00857">
    <property type="entry name" value="Isochorismatase"/>
    <property type="match status" value="1"/>
</dbReference>
<protein>
    <submittedName>
        <fullName evidence="3">Putative isochorismatase</fullName>
    </submittedName>
</protein>
<evidence type="ECO:0000259" key="2">
    <source>
        <dbReference type="Pfam" id="PF00857"/>
    </source>
</evidence>
<dbReference type="Proteomes" id="UP000595703">
    <property type="component" value="Chromosome"/>
</dbReference>
<dbReference type="AlphaFoldDB" id="A0A7U3UQT3"/>
<dbReference type="SUPFAM" id="SSF52499">
    <property type="entry name" value="Isochorismatase-like hydrolases"/>
    <property type="match status" value="1"/>
</dbReference>
<sequence length="181" mass="19517">MPQQALLVMDVQRTIVERYADASYVTALADTVRAARAAGVPVVYVVVDFRPGYPEISPRNKMFGGLPARSAGARPDNGVHPGVAPQEGDPVVVKRRVSAFAGSDLELLLRAMEVDHLVLSGIATSGVVLSTLRQAADLDYRVTVLSDRCVDADPLVHDVLLTRVFPTQAEVTPADSWQRTL</sequence>
<feature type="domain" description="Isochorismatase-like" evidence="2">
    <location>
        <begin position="5"/>
        <end position="175"/>
    </location>
</feature>
<evidence type="ECO:0000313" key="4">
    <source>
        <dbReference type="Proteomes" id="UP000595703"/>
    </source>
</evidence>
<dbReference type="InterPro" id="IPR036380">
    <property type="entry name" value="Isochorismatase-like_sf"/>
</dbReference>
<reference evidence="3 4" key="3">
    <citation type="journal article" date="2011" name="Nat. Chem. Biol.">
        <title>Reveromycin A biosynthesis uses RevG and RevJ for stereospecific spiroacetal formation.</title>
        <authorList>
            <person name="Takahashi S."/>
            <person name="Toyoda A."/>
            <person name="Sekiyama Y."/>
            <person name="Takagi H."/>
            <person name="Nogawa T."/>
            <person name="Uramoto M."/>
            <person name="Suzuki R."/>
            <person name="Koshino H."/>
            <person name="Kumano T."/>
            <person name="Panthee S."/>
            <person name="Dairi T."/>
            <person name="Ishikawa J."/>
            <person name="Ikeda H."/>
            <person name="Sakaki Y."/>
            <person name="Osada H."/>
        </authorList>
    </citation>
    <scope>NUCLEOTIDE SEQUENCE [LARGE SCALE GENOMIC DNA]</scope>
    <source>
        <strain evidence="3 4">SN-593</strain>
    </source>
</reference>
<gene>
    <name evidence="3" type="ORF">RVR_2568</name>
</gene>
<evidence type="ECO:0000256" key="1">
    <source>
        <dbReference type="ARBA" id="ARBA00022801"/>
    </source>
</evidence>
<dbReference type="PANTHER" id="PTHR43540:SF1">
    <property type="entry name" value="ISOCHORISMATASE HYDROLASE"/>
    <property type="match status" value="1"/>
</dbReference>
<reference evidence="3 4" key="2">
    <citation type="journal article" date="2011" name="J. Antibiot.">
        <title>Furaquinocins I and J: novel polyketide isoprenoid hybrid compounds from Streptomyces reveromyceticus SN-593.</title>
        <authorList>
            <person name="Panthee S."/>
            <person name="Takahashi S."/>
            <person name="Takagi H."/>
            <person name="Nogawa T."/>
            <person name="Oowada E."/>
            <person name="Uramoto M."/>
            <person name="Osada H."/>
        </authorList>
    </citation>
    <scope>NUCLEOTIDE SEQUENCE [LARGE SCALE GENOMIC DNA]</scope>
    <source>
        <strain evidence="3 4">SN-593</strain>
    </source>
</reference>
<name>A0A7U3UQT3_9ACTN</name>
<dbReference type="RefSeq" id="WP_202233359.1">
    <property type="nucleotide sequence ID" value="NZ_AP018365.1"/>
</dbReference>
<organism evidence="3 4">
    <name type="scientific">Actinacidiphila reveromycinica</name>
    <dbReference type="NCBI Taxonomy" id="659352"/>
    <lineage>
        <taxon>Bacteria</taxon>
        <taxon>Bacillati</taxon>
        <taxon>Actinomycetota</taxon>
        <taxon>Actinomycetes</taxon>
        <taxon>Kitasatosporales</taxon>
        <taxon>Streptomycetaceae</taxon>
        <taxon>Actinacidiphila</taxon>
    </lineage>
</organism>
<reference evidence="3 4" key="4">
    <citation type="journal article" date="2020" name="Sci. Rep.">
        <title>beta-carboline chemical signals induce reveromycin production through a LuxR family regulator in Streptomyces sp. SN-593.</title>
        <authorList>
            <person name="Panthee S."/>
            <person name="Kito N."/>
            <person name="Hayashi T."/>
            <person name="Shimizu T."/>
            <person name="Ishikawa J."/>
            <person name="Hamamoto H."/>
            <person name="Osada H."/>
            <person name="Takahashi S."/>
        </authorList>
    </citation>
    <scope>NUCLEOTIDE SEQUENCE [LARGE SCALE GENOMIC DNA]</scope>
    <source>
        <strain evidence="3 4">SN-593</strain>
    </source>
</reference>
<dbReference type="KEGG" id="arev:RVR_2568"/>
<proteinExistence type="predicted"/>